<dbReference type="InterPro" id="IPR005674">
    <property type="entry name" value="CocE/Ser_esterase"/>
</dbReference>
<dbReference type="Proteomes" id="UP000318815">
    <property type="component" value="Unassembled WGS sequence"/>
</dbReference>
<proteinExistence type="predicted"/>
<dbReference type="SUPFAM" id="SSF53474">
    <property type="entry name" value="alpha/beta-Hydrolases"/>
    <property type="match status" value="1"/>
</dbReference>
<keyword evidence="5" id="KW-1185">Reference proteome</keyword>
<dbReference type="GO" id="GO:0008239">
    <property type="term" value="F:dipeptidyl-peptidase activity"/>
    <property type="evidence" value="ECO:0007669"/>
    <property type="project" value="InterPro"/>
</dbReference>
<dbReference type="Gene3D" id="3.40.50.1820">
    <property type="entry name" value="alpha/beta hydrolase"/>
    <property type="match status" value="1"/>
</dbReference>
<keyword evidence="2" id="KW-0732">Signal</keyword>
<sequence length="630" mass="72054">MRKLLSLLIAALIMHSSCVKALNQDSLWVRENYVKKEVYITMRDGVKLFTSIYMPKDKSEKHPILMSRTPYSCAPYGEDKYLPLWNSHFMSYLKQGYIFIQQDVRGRWMSEGTFVDVRPFNPNKKGKQDIDEASDTYDAIDWLVKNLENNNGNVGILGISYPGFYSTMAALSGHPALKAVSPQAPVTDWFMGDDFHHNGAFFITDAFAFYTSFGKPRPKPTTIGPSGFEYHNTDNYDFYLRTGAVKNFTRLMGDSIAFWKDLVAHPDLDNWWKARNVRQFLTSVKPAMLEVGGLFDAEDCFGAWNTYKAIEKQSIKTNNRVVMGPWYHGQWSSKSNDGSALGNVRFGSATSHWYQQNIEEPFFNYYLRGIGTDSIAEATVFFTGENQWRKLAQWPLPAQTKQLYLQANGKLDFSKPLNADSFTAYVSDPAKPVPYTEDVHFDRTISYMTDDQRFASRRPDVATFETNVLTEDVTVAGPLLAKLVVSTSGTDADFVVKLIDVFPNDFRYETDAPTEHRRLPSHTYPMGGYQMLVRGEIMRGKYRNSFEKPEAFKPNTPTDVNFSIPDIAHTFKKGHKIMVQVQSSWFPLVDRNPQVFTNIYTCDDKDFRKADIRIYHDAQHASHIELPVIK</sequence>
<dbReference type="InterPro" id="IPR013736">
    <property type="entry name" value="Xaa-Pro_dipept_C"/>
</dbReference>
<keyword evidence="1 4" id="KW-0378">Hydrolase</keyword>
<dbReference type="RefSeq" id="WP_146304698.1">
    <property type="nucleotide sequence ID" value="NZ_VOHS01000006.1"/>
</dbReference>
<gene>
    <name evidence="4" type="ORF">FEF09_08455</name>
</gene>
<dbReference type="EMBL" id="VOHS01000006">
    <property type="protein sequence ID" value="TWW00987.1"/>
    <property type="molecule type" value="Genomic_DNA"/>
</dbReference>
<name>A0A5C6LWE5_9BACT</name>
<organism evidence="4 5">
    <name type="scientific">Chitinophaga pinensis</name>
    <dbReference type="NCBI Taxonomy" id="79329"/>
    <lineage>
        <taxon>Bacteria</taxon>
        <taxon>Pseudomonadati</taxon>
        <taxon>Bacteroidota</taxon>
        <taxon>Chitinophagia</taxon>
        <taxon>Chitinophagales</taxon>
        <taxon>Chitinophagaceae</taxon>
        <taxon>Chitinophaga</taxon>
    </lineage>
</organism>
<evidence type="ECO:0000256" key="2">
    <source>
        <dbReference type="SAM" id="SignalP"/>
    </source>
</evidence>
<dbReference type="InterPro" id="IPR008979">
    <property type="entry name" value="Galactose-bd-like_sf"/>
</dbReference>
<evidence type="ECO:0000256" key="1">
    <source>
        <dbReference type="ARBA" id="ARBA00022801"/>
    </source>
</evidence>
<evidence type="ECO:0000313" key="4">
    <source>
        <dbReference type="EMBL" id="TWW00987.1"/>
    </source>
</evidence>
<evidence type="ECO:0000259" key="3">
    <source>
        <dbReference type="SMART" id="SM00939"/>
    </source>
</evidence>
<dbReference type="OrthoDB" id="319764at2"/>
<feature type="chain" id="PRO_5022910731" evidence="2">
    <location>
        <begin position="22"/>
        <end position="630"/>
    </location>
</feature>
<comment type="caution">
    <text evidence="4">The sequence shown here is derived from an EMBL/GenBank/DDBJ whole genome shotgun (WGS) entry which is preliminary data.</text>
</comment>
<accession>A0A5C6LWE5</accession>
<dbReference type="Gene3D" id="1.10.3020.10">
    <property type="entry name" value="alpha-amino acid ester hydrolase ( Helical cap domain)"/>
    <property type="match status" value="1"/>
</dbReference>
<dbReference type="InterPro" id="IPR000383">
    <property type="entry name" value="Xaa-Pro-like_dom"/>
</dbReference>
<dbReference type="AlphaFoldDB" id="A0A5C6LWE5"/>
<dbReference type="NCBIfam" id="TIGR00976">
    <property type="entry name" value="CocE_NonD"/>
    <property type="match status" value="1"/>
</dbReference>
<dbReference type="Pfam" id="PF08530">
    <property type="entry name" value="PepX_C"/>
    <property type="match status" value="1"/>
</dbReference>
<reference evidence="4 5" key="1">
    <citation type="submission" date="2019-08" db="EMBL/GenBank/DDBJ databases">
        <title>Whole genome sequencing of chitin degrading bacteria Chitinophaga pinensis YS16.</title>
        <authorList>
            <person name="Singh R.P."/>
            <person name="Manchanda G."/>
            <person name="Maurya I.K."/>
            <person name="Joshi N.K."/>
            <person name="Srivastava A.K."/>
        </authorList>
    </citation>
    <scope>NUCLEOTIDE SEQUENCE [LARGE SCALE GENOMIC DNA]</scope>
    <source>
        <strain evidence="4 5">YS-16</strain>
    </source>
</reference>
<dbReference type="SMART" id="SM00939">
    <property type="entry name" value="PepX_C"/>
    <property type="match status" value="1"/>
</dbReference>
<dbReference type="InterPro" id="IPR029058">
    <property type="entry name" value="AB_hydrolase_fold"/>
</dbReference>
<feature type="signal peptide" evidence="2">
    <location>
        <begin position="1"/>
        <end position="21"/>
    </location>
</feature>
<protein>
    <submittedName>
        <fullName evidence="4">CocE/NonD family hydrolase</fullName>
    </submittedName>
</protein>
<evidence type="ECO:0000313" key="5">
    <source>
        <dbReference type="Proteomes" id="UP000318815"/>
    </source>
</evidence>
<feature type="domain" description="Xaa-Pro dipeptidyl-peptidase C-terminal" evidence="3">
    <location>
        <begin position="360"/>
        <end position="625"/>
    </location>
</feature>
<dbReference type="SUPFAM" id="SSF49785">
    <property type="entry name" value="Galactose-binding domain-like"/>
    <property type="match status" value="1"/>
</dbReference>
<dbReference type="Gene3D" id="2.60.120.260">
    <property type="entry name" value="Galactose-binding domain-like"/>
    <property type="match status" value="1"/>
</dbReference>
<dbReference type="Pfam" id="PF02129">
    <property type="entry name" value="Peptidase_S15"/>
    <property type="match status" value="1"/>
</dbReference>